<proteinExistence type="predicted"/>
<evidence type="ECO:0000313" key="3">
    <source>
        <dbReference type="Proteomes" id="UP000092839"/>
    </source>
</evidence>
<dbReference type="STRING" id="1274631.LMTR13_36955"/>
<dbReference type="Proteomes" id="UP000092839">
    <property type="component" value="Chromosome"/>
</dbReference>
<dbReference type="InterPro" id="IPR009003">
    <property type="entry name" value="Peptidase_S1_PA"/>
</dbReference>
<dbReference type="Gene3D" id="2.40.10.10">
    <property type="entry name" value="Trypsin-like serine proteases"/>
    <property type="match status" value="2"/>
</dbReference>
<reference evidence="2 3" key="1">
    <citation type="submission" date="2016-07" db="EMBL/GenBank/DDBJ databases">
        <title>Complete genome sequence of Bradyrhizobium icense LMTR 13T, a potential inoculant strain isolated from lima bean (Phaseolus lunatus) in Peru.</title>
        <authorList>
            <person name="Ormeno-Orrillo E."/>
            <person name="Duran D."/>
            <person name="Rogel M.A."/>
            <person name="Rey L."/>
            <person name="Imperial J."/>
            <person name="Ruiz-Argueso T."/>
            <person name="Martinez-Romero E."/>
        </authorList>
    </citation>
    <scope>NUCLEOTIDE SEQUENCE [LARGE SCALE GENOMIC DNA]</scope>
    <source>
        <strain evidence="2 3">LMTR 13</strain>
    </source>
</reference>
<accession>A0A1B1UQ49</accession>
<dbReference type="AlphaFoldDB" id="A0A1B1UQ49"/>
<keyword evidence="2" id="KW-0378">Hydrolase</keyword>
<feature type="signal peptide" evidence="1">
    <location>
        <begin position="1"/>
        <end position="23"/>
    </location>
</feature>
<sequence length="421" mass="44215">MTCRVAAVAALLWSIFANSNAEARGPYGSISVGNWKGGAYTNDQTGSFSHCAAGAQYASGVYFVVMIDGNSGWSLGFMHEQWRLTTGQAFPLTLTFDGQQPFNVHGVPIADKLVRVPMPNNSALISQFRRAKAMTAYTQGQLFQFNLDQTGQLLPVLANCVAKIRQSGLASAGDFSVLPAAKPVAAAATAESAPAKPDRLFDQTGTGFLVSTNGHLVTNAHVVHGCVGDISGNLSGEAPAKLRLVSSDETNDLALLQVTGSFKDVAKIRDKAIQSGDSVIAIGYPFHGLLTSDFTVTTGIVSSLSGLLNDTRFLQISAAVQPGNSGGPLLASSGDVVGVVAAKLNAIKFARATGNIPENINFAIKTGALRDFLDNSVVPYQISDAKAELKTAEIARNARAFTFLISCKAKAKAKEKETAKN</sequence>
<dbReference type="InterPro" id="IPR043504">
    <property type="entry name" value="Peptidase_S1_PA_chymotrypsin"/>
</dbReference>
<dbReference type="RefSeq" id="WP_065732033.1">
    <property type="nucleotide sequence ID" value="NZ_CP016428.1"/>
</dbReference>
<dbReference type="SUPFAM" id="SSF50494">
    <property type="entry name" value="Trypsin-like serine proteases"/>
    <property type="match status" value="1"/>
</dbReference>
<keyword evidence="1" id="KW-0732">Signal</keyword>
<keyword evidence="3" id="KW-1185">Reference proteome</keyword>
<dbReference type="PANTHER" id="PTHR43019">
    <property type="entry name" value="SERINE ENDOPROTEASE DEGS"/>
    <property type="match status" value="1"/>
</dbReference>
<gene>
    <name evidence="2" type="ORF">LMTR13_36955</name>
</gene>
<dbReference type="Pfam" id="PF13365">
    <property type="entry name" value="Trypsin_2"/>
    <property type="match status" value="1"/>
</dbReference>
<dbReference type="PANTHER" id="PTHR43019:SF23">
    <property type="entry name" value="PROTEASE DO-LIKE 5, CHLOROPLASTIC"/>
    <property type="match status" value="1"/>
</dbReference>
<organism evidence="2 3">
    <name type="scientific">Bradyrhizobium icense</name>
    <dbReference type="NCBI Taxonomy" id="1274631"/>
    <lineage>
        <taxon>Bacteria</taxon>
        <taxon>Pseudomonadati</taxon>
        <taxon>Pseudomonadota</taxon>
        <taxon>Alphaproteobacteria</taxon>
        <taxon>Hyphomicrobiales</taxon>
        <taxon>Nitrobacteraceae</taxon>
        <taxon>Bradyrhizobium</taxon>
    </lineage>
</organism>
<name>A0A1B1UQ49_9BRAD</name>
<dbReference type="GO" id="GO:0006508">
    <property type="term" value="P:proteolysis"/>
    <property type="evidence" value="ECO:0007669"/>
    <property type="project" value="UniProtKB-KW"/>
</dbReference>
<protein>
    <submittedName>
        <fullName evidence="2">Serine protease</fullName>
    </submittedName>
</protein>
<evidence type="ECO:0000256" key="1">
    <source>
        <dbReference type="SAM" id="SignalP"/>
    </source>
</evidence>
<dbReference type="InterPro" id="IPR001940">
    <property type="entry name" value="Peptidase_S1C"/>
</dbReference>
<dbReference type="GO" id="GO:0004252">
    <property type="term" value="F:serine-type endopeptidase activity"/>
    <property type="evidence" value="ECO:0007669"/>
    <property type="project" value="InterPro"/>
</dbReference>
<feature type="chain" id="PRO_5008530810" evidence="1">
    <location>
        <begin position="24"/>
        <end position="421"/>
    </location>
</feature>
<evidence type="ECO:0000313" key="2">
    <source>
        <dbReference type="EMBL" id="ANW04897.1"/>
    </source>
</evidence>
<keyword evidence="2" id="KW-0645">Protease</keyword>
<dbReference type="EMBL" id="CP016428">
    <property type="protein sequence ID" value="ANW04897.1"/>
    <property type="molecule type" value="Genomic_DNA"/>
</dbReference>
<dbReference type="KEGG" id="bic:LMTR13_36955"/>
<dbReference type="OrthoDB" id="1522627at2"/>
<dbReference type="PRINTS" id="PR00834">
    <property type="entry name" value="PROTEASES2C"/>
</dbReference>